<evidence type="ECO:0000256" key="4">
    <source>
        <dbReference type="ARBA" id="ARBA00022989"/>
    </source>
</evidence>
<name>A0A087AHD7_9BIFI</name>
<dbReference type="AlphaFoldDB" id="A0A087AHD7"/>
<feature type="transmembrane region" description="Helical" evidence="6">
    <location>
        <begin position="37"/>
        <end position="55"/>
    </location>
</feature>
<dbReference type="eggNOG" id="COG2246">
    <property type="taxonomic scope" value="Bacteria"/>
</dbReference>
<feature type="domain" description="GtrA/DPMS transmembrane" evidence="7">
    <location>
        <begin position="39"/>
        <end position="165"/>
    </location>
</feature>
<dbReference type="Proteomes" id="UP000028995">
    <property type="component" value="Unassembled WGS sequence"/>
</dbReference>
<proteinExistence type="inferred from homology"/>
<feature type="transmembrane region" description="Helical" evidence="6">
    <location>
        <begin position="102"/>
        <end position="124"/>
    </location>
</feature>
<keyword evidence="4 6" id="KW-1133">Transmembrane helix</keyword>
<keyword evidence="5 6" id="KW-0472">Membrane</keyword>
<evidence type="ECO:0000313" key="8">
    <source>
        <dbReference type="EMBL" id="KFI58187.1"/>
    </source>
</evidence>
<gene>
    <name evidence="8" type="ORF">BCHO_0270</name>
</gene>
<comment type="similarity">
    <text evidence="2">Belongs to the GtrA family.</text>
</comment>
<dbReference type="OrthoDB" id="9807815at2"/>
<evidence type="ECO:0000259" key="7">
    <source>
        <dbReference type="Pfam" id="PF04138"/>
    </source>
</evidence>
<protein>
    <submittedName>
        <fullName evidence="8">GtrA-like protein</fullName>
    </submittedName>
</protein>
<dbReference type="EMBL" id="JGYU01000002">
    <property type="protein sequence ID" value="KFI58187.1"/>
    <property type="molecule type" value="Genomic_DNA"/>
</dbReference>
<organism evidence="8 9">
    <name type="scientific">Bifidobacterium choerinum</name>
    <dbReference type="NCBI Taxonomy" id="35760"/>
    <lineage>
        <taxon>Bacteria</taxon>
        <taxon>Bacillati</taxon>
        <taxon>Actinomycetota</taxon>
        <taxon>Actinomycetes</taxon>
        <taxon>Bifidobacteriales</taxon>
        <taxon>Bifidobacteriaceae</taxon>
        <taxon>Bifidobacterium</taxon>
    </lineage>
</organism>
<accession>A0A087AHD7</accession>
<dbReference type="InterPro" id="IPR007267">
    <property type="entry name" value="GtrA_DPMS_TM"/>
</dbReference>
<dbReference type="GO" id="GO:0005886">
    <property type="term" value="C:plasma membrane"/>
    <property type="evidence" value="ECO:0007669"/>
    <property type="project" value="TreeGrafter"/>
</dbReference>
<keyword evidence="3 6" id="KW-0812">Transmembrane</keyword>
<evidence type="ECO:0000256" key="2">
    <source>
        <dbReference type="ARBA" id="ARBA00009399"/>
    </source>
</evidence>
<evidence type="ECO:0000256" key="3">
    <source>
        <dbReference type="ARBA" id="ARBA00022692"/>
    </source>
</evidence>
<comment type="caution">
    <text evidence="8">The sequence shown here is derived from an EMBL/GenBank/DDBJ whole genome shotgun (WGS) entry which is preliminary data.</text>
</comment>
<dbReference type="STRING" id="35760.BCHO_0270"/>
<evidence type="ECO:0000313" key="9">
    <source>
        <dbReference type="Proteomes" id="UP000028995"/>
    </source>
</evidence>
<keyword evidence="9" id="KW-1185">Reference proteome</keyword>
<dbReference type="PANTHER" id="PTHR38459:SF1">
    <property type="entry name" value="PROPHAGE BACTOPRENOL-LINKED GLUCOSE TRANSLOCASE HOMOLOG"/>
    <property type="match status" value="1"/>
</dbReference>
<evidence type="ECO:0000256" key="1">
    <source>
        <dbReference type="ARBA" id="ARBA00004141"/>
    </source>
</evidence>
<evidence type="ECO:0000256" key="5">
    <source>
        <dbReference type="ARBA" id="ARBA00023136"/>
    </source>
</evidence>
<sequence>MGSTRCVRRAERASAAARLLRACPLYTVRVRKLIEQILKFGVVGIIAFLIDWGILNLLVGVFHMHNVIAATISFLISLVFNYFASMKYVFKHRPDMARWMEMAIFLFSAVVGLFINMVIIWLSTYGMNKDAYISQHAMYLLRTNIGKLISTVVVAIWNFIIRKWLLDDTHTNAMNRLRRGDHVLSEEELEAKWEQSFSHRLGMWSIRHTPKGWK</sequence>
<dbReference type="Pfam" id="PF04138">
    <property type="entry name" value="GtrA_DPMS_TM"/>
    <property type="match status" value="1"/>
</dbReference>
<dbReference type="GO" id="GO:0000271">
    <property type="term" value="P:polysaccharide biosynthetic process"/>
    <property type="evidence" value="ECO:0007669"/>
    <property type="project" value="InterPro"/>
</dbReference>
<feature type="transmembrane region" description="Helical" evidence="6">
    <location>
        <begin position="144"/>
        <end position="161"/>
    </location>
</feature>
<dbReference type="InterPro" id="IPR051401">
    <property type="entry name" value="GtrA_CellWall_Glycosyl"/>
</dbReference>
<dbReference type="PANTHER" id="PTHR38459">
    <property type="entry name" value="PROPHAGE BACTOPRENOL-LINKED GLUCOSE TRANSLOCASE HOMOLOG"/>
    <property type="match status" value="1"/>
</dbReference>
<reference evidence="8 9" key="1">
    <citation type="submission" date="2014-03" db="EMBL/GenBank/DDBJ databases">
        <title>Genomics of Bifidobacteria.</title>
        <authorList>
            <person name="Ventura M."/>
            <person name="Milani C."/>
            <person name="Lugli G.A."/>
        </authorList>
    </citation>
    <scope>NUCLEOTIDE SEQUENCE [LARGE SCALE GENOMIC DNA]</scope>
    <source>
        <strain evidence="8 9">LMG 10510</strain>
    </source>
</reference>
<comment type="subcellular location">
    <subcellularLocation>
        <location evidence="1">Membrane</location>
        <topology evidence="1">Multi-pass membrane protein</topology>
    </subcellularLocation>
</comment>
<feature type="transmembrane region" description="Helical" evidence="6">
    <location>
        <begin position="67"/>
        <end position="90"/>
    </location>
</feature>
<evidence type="ECO:0000256" key="6">
    <source>
        <dbReference type="SAM" id="Phobius"/>
    </source>
</evidence>